<accession>A0A934VR39</accession>
<dbReference type="GO" id="GO:0003677">
    <property type="term" value="F:DNA binding"/>
    <property type="evidence" value="ECO:0007669"/>
    <property type="project" value="UniProtKB-KW"/>
</dbReference>
<organism evidence="5 6">
    <name type="scientific">Luteolibacter pohnpeiensis</name>
    <dbReference type="NCBI Taxonomy" id="454153"/>
    <lineage>
        <taxon>Bacteria</taxon>
        <taxon>Pseudomonadati</taxon>
        <taxon>Verrucomicrobiota</taxon>
        <taxon>Verrucomicrobiia</taxon>
        <taxon>Verrucomicrobiales</taxon>
        <taxon>Verrucomicrobiaceae</taxon>
        <taxon>Luteolibacter</taxon>
    </lineage>
</organism>
<dbReference type="Gene3D" id="1.10.4040.10">
    <property type="entry name" value="Penicillinase repressor domain"/>
    <property type="match status" value="1"/>
</dbReference>
<keyword evidence="3" id="KW-0238">DNA-binding</keyword>
<dbReference type="InterPro" id="IPR036390">
    <property type="entry name" value="WH_DNA-bd_sf"/>
</dbReference>
<sequence length="141" mass="15710">MPTDVVKKAGMSDRNLPALSPAEQALMDRIWKKQPVAASDLLGLVNADRDEPITRNTLQTQLSRLEAKGWIAREGGGRSIQYRALVSEKRGRGRILKELKQRMFGGSALSMMRCLVEDGGFSKNEISELRKLLEEKKGGEK</sequence>
<dbReference type="SUPFAM" id="SSF46785">
    <property type="entry name" value="Winged helix' DNA-binding domain"/>
    <property type="match status" value="1"/>
</dbReference>
<dbReference type="InterPro" id="IPR005650">
    <property type="entry name" value="BlaI_family"/>
</dbReference>
<keyword evidence="4" id="KW-0804">Transcription</keyword>
<evidence type="ECO:0000313" key="5">
    <source>
        <dbReference type="EMBL" id="MBK1882771.1"/>
    </source>
</evidence>
<dbReference type="InterPro" id="IPR036388">
    <property type="entry name" value="WH-like_DNA-bd_sf"/>
</dbReference>
<evidence type="ECO:0000256" key="4">
    <source>
        <dbReference type="ARBA" id="ARBA00023163"/>
    </source>
</evidence>
<keyword evidence="6" id="KW-1185">Reference proteome</keyword>
<dbReference type="RefSeq" id="WP_200270245.1">
    <property type="nucleotide sequence ID" value="NZ_JAENIJ010000014.1"/>
</dbReference>
<comment type="caution">
    <text evidence="5">The sequence shown here is derived from an EMBL/GenBank/DDBJ whole genome shotgun (WGS) entry which is preliminary data.</text>
</comment>
<dbReference type="Gene3D" id="1.10.10.10">
    <property type="entry name" value="Winged helix-like DNA-binding domain superfamily/Winged helix DNA-binding domain"/>
    <property type="match status" value="1"/>
</dbReference>
<dbReference type="EMBL" id="JAENIJ010000014">
    <property type="protein sequence ID" value="MBK1882771.1"/>
    <property type="molecule type" value="Genomic_DNA"/>
</dbReference>
<evidence type="ECO:0000256" key="3">
    <source>
        <dbReference type="ARBA" id="ARBA00023125"/>
    </source>
</evidence>
<keyword evidence="2" id="KW-0805">Transcription regulation</keyword>
<dbReference type="Pfam" id="PF03965">
    <property type="entry name" value="Penicillinase_R"/>
    <property type="match status" value="1"/>
</dbReference>
<dbReference type="AlphaFoldDB" id="A0A934VR39"/>
<comment type="similarity">
    <text evidence="1">Belongs to the BlaI transcriptional regulatory family.</text>
</comment>
<proteinExistence type="inferred from homology"/>
<evidence type="ECO:0000256" key="1">
    <source>
        <dbReference type="ARBA" id="ARBA00011046"/>
    </source>
</evidence>
<gene>
    <name evidence="5" type="ORF">JIN85_10115</name>
</gene>
<name>A0A934VR39_9BACT</name>
<dbReference type="GO" id="GO:0045892">
    <property type="term" value="P:negative regulation of DNA-templated transcription"/>
    <property type="evidence" value="ECO:0007669"/>
    <property type="project" value="InterPro"/>
</dbReference>
<evidence type="ECO:0000313" key="6">
    <source>
        <dbReference type="Proteomes" id="UP000603141"/>
    </source>
</evidence>
<dbReference type="Proteomes" id="UP000603141">
    <property type="component" value="Unassembled WGS sequence"/>
</dbReference>
<reference evidence="5" key="1">
    <citation type="submission" date="2021-01" db="EMBL/GenBank/DDBJ databases">
        <title>Modified the classification status of verrucomicrobia.</title>
        <authorList>
            <person name="Feng X."/>
        </authorList>
    </citation>
    <scope>NUCLEOTIDE SEQUENCE</scope>
    <source>
        <strain evidence="5">KCTC 22041</strain>
    </source>
</reference>
<protein>
    <submittedName>
        <fullName evidence="5">BlaI/MecI/CopY family transcriptional regulator</fullName>
    </submittedName>
</protein>
<evidence type="ECO:0000256" key="2">
    <source>
        <dbReference type="ARBA" id="ARBA00023015"/>
    </source>
</evidence>
<dbReference type="PIRSF" id="PIRSF019455">
    <property type="entry name" value="CopR_AtkY"/>
    <property type="match status" value="1"/>
</dbReference>